<evidence type="ECO:0000256" key="1">
    <source>
        <dbReference type="ARBA" id="ARBA00006484"/>
    </source>
</evidence>
<organism evidence="3 4">
    <name type="scientific">Pseudooctadecabacter jejudonensis</name>
    <dbReference type="NCBI Taxonomy" id="1391910"/>
    <lineage>
        <taxon>Bacteria</taxon>
        <taxon>Pseudomonadati</taxon>
        <taxon>Pseudomonadota</taxon>
        <taxon>Alphaproteobacteria</taxon>
        <taxon>Rhodobacterales</taxon>
        <taxon>Paracoccaceae</taxon>
        <taxon>Pseudooctadecabacter</taxon>
    </lineage>
</organism>
<accession>A0A1Y5R6V0</accession>
<dbReference type="PANTHER" id="PTHR42760">
    <property type="entry name" value="SHORT-CHAIN DEHYDROGENASES/REDUCTASES FAMILY MEMBER"/>
    <property type="match status" value="1"/>
</dbReference>
<dbReference type="FunFam" id="3.40.50.720:FF:000084">
    <property type="entry name" value="Short-chain dehydrogenase reductase"/>
    <property type="match status" value="1"/>
</dbReference>
<dbReference type="InterPro" id="IPR002347">
    <property type="entry name" value="SDR_fam"/>
</dbReference>
<dbReference type="CDD" id="cd05233">
    <property type="entry name" value="SDR_c"/>
    <property type="match status" value="1"/>
</dbReference>
<sequence length="255" mass="26891">MQKLAVITGGSTGIGHHLVGAVAKAGYRVAFTYHSTAAPAEALAETLRAQGHSVSAHRCDVGDADQVAGFYDALLAETGQAPDLLVNNAGIQTWAPLLELDVEDWDRTIKTNLRGCFLNTQAAARQMKDHGIRGAIVNLGSGCNKLAFPNLVDYTASKGGIEQFTKVSAAELGPYGIRVNCVAPGAIETDRTNEEADGYGDKWSALTPLRRVGRPADLVGPILFLASDAAGFVTGQTLWVDGGVFTQAAWPQDAR</sequence>
<keyword evidence="4" id="KW-1185">Reference proteome</keyword>
<name>A0A1Y5R6V0_9RHOB</name>
<dbReference type="EC" id="1.1.1.100" evidence="3"/>
<dbReference type="PRINTS" id="PR00080">
    <property type="entry name" value="SDRFAMILY"/>
</dbReference>
<evidence type="ECO:0000256" key="2">
    <source>
        <dbReference type="ARBA" id="ARBA00023002"/>
    </source>
</evidence>
<dbReference type="SUPFAM" id="SSF51735">
    <property type="entry name" value="NAD(P)-binding Rossmann-fold domains"/>
    <property type="match status" value="1"/>
</dbReference>
<keyword evidence="2 3" id="KW-0560">Oxidoreductase</keyword>
<dbReference type="OrthoDB" id="9789398at2"/>
<dbReference type="Proteomes" id="UP000193623">
    <property type="component" value="Unassembled WGS sequence"/>
</dbReference>
<gene>
    <name evidence="3" type="primary">fabG_1</name>
    <name evidence="3" type="ORF">PSJ8397_00005</name>
</gene>
<dbReference type="AlphaFoldDB" id="A0A1Y5R6V0"/>
<protein>
    <submittedName>
        <fullName evidence="3">3-oxoacyl-[acyl-carrier-protein] reductase FabG</fullName>
        <ecNumber evidence="3">1.1.1.100</ecNumber>
    </submittedName>
</protein>
<evidence type="ECO:0000313" key="3">
    <source>
        <dbReference type="EMBL" id="SLN10240.1"/>
    </source>
</evidence>
<evidence type="ECO:0000313" key="4">
    <source>
        <dbReference type="Proteomes" id="UP000193623"/>
    </source>
</evidence>
<proteinExistence type="inferred from homology"/>
<dbReference type="EMBL" id="FWFT01000001">
    <property type="protein sequence ID" value="SLN10240.1"/>
    <property type="molecule type" value="Genomic_DNA"/>
</dbReference>
<dbReference type="RefSeq" id="WP_085862516.1">
    <property type="nucleotide sequence ID" value="NZ_FWFT01000001.1"/>
</dbReference>
<dbReference type="PRINTS" id="PR00081">
    <property type="entry name" value="GDHRDH"/>
</dbReference>
<dbReference type="Pfam" id="PF13561">
    <property type="entry name" value="adh_short_C2"/>
    <property type="match status" value="1"/>
</dbReference>
<dbReference type="PANTHER" id="PTHR42760:SF115">
    <property type="entry name" value="3-OXOACYL-[ACYL-CARRIER-PROTEIN] REDUCTASE FABG"/>
    <property type="match status" value="1"/>
</dbReference>
<comment type="similarity">
    <text evidence="1">Belongs to the short-chain dehydrogenases/reductases (SDR) family.</text>
</comment>
<dbReference type="GO" id="GO:0004316">
    <property type="term" value="F:3-oxoacyl-[acyl-carrier-protein] reductase (NADPH) activity"/>
    <property type="evidence" value="ECO:0007669"/>
    <property type="project" value="UniProtKB-EC"/>
</dbReference>
<dbReference type="Gene3D" id="3.40.50.720">
    <property type="entry name" value="NAD(P)-binding Rossmann-like Domain"/>
    <property type="match status" value="1"/>
</dbReference>
<reference evidence="3 4" key="1">
    <citation type="submission" date="2017-03" db="EMBL/GenBank/DDBJ databases">
        <authorList>
            <person name="Afonso C.L."/>
            <person name="Miller P.J."/>
            <person name="Scott M.A."/>
            <person name="Spackman E."/>
            <person name="Goraichik I."/>
            <person name="Dimitrov K.M."/>
            <person name="Suarez D.L."/>
            <person name="Swayne D.E."/>
        </authorList>
    </citation>
    <scope>NUCLEOTIDE SEQUENCE [LARGE SCALE GENOMIC DNA]</scope>
    <source>
        <strain evidence="3 4">CECT 8397</strain>
    </source>
</reference>
<dbReference type="InterPro" id="IPR036291">
    <property type="entry name" value="NAD(P)-bd_dom_sf"/>
</dbReference>